<dbReference type="EMBL" id="CP116394">
    <property type="protein sequence ID" value="WCE46440.1"/>
    <property type="molecule type" value="Genomic_DNA"/>
</dbReference>
<evidence type="ECO:0000256" key="1">
    <source>
        <dbReference type="ARBA" id="ARBA00004651"/>
    </source>
</evidence>
<dbReference type="InterPro" id="IPR003439">
    <property type="entry name" value="ABC_transporter-like_ATP-bd"/>
</dbReference>
<evidence type="ECO:0000256" key="3">
    <source>
        <dbReference type="ARBA" id="ARBA00022692"/>
    </source>
</evidence>
<dbReference type="CDD" id="cd18547">
    <property type="entry name" value="ABC_6TM_Tm288_like"/>
    <property type="match status" value="1"/>
</dbReference>
<dbReference type="InterPro" id="IPR027417">
    <property type="entry name" value="P-loop_NTPase"/>
</dbReference>
<proteinExistence type="inferred from homology"/>
<comment type="function">
    <text evidence="8">ABC transporter involved in fatty acid import. Transmembrane domains (TMD) form a pore in the membrane and the ATP-binding domain (NBD) is responsible for energy generation.</text>
</comment>
<dbReference type="AlphaFoldDB" id="A0AB38XQ26"/>
<dbReference type="GO" id="GO:0016887">
    <property type="term" value="F:ATP hydrolysis activity"/>
    <property type="evidence" value="ECO:0007669"/>
    <property type="project" value="InterPro"/>
</dbReference>
<dbReference type="GO" id="GO:0005886">
    <property type="term" value="C:plasma membrane"/>
    <property type="evidence" value="ECO:0007669"/>
    <property type="project" value="UniProtKB-SubCell"/>
</dbReference>
<keyword evidence="5 14" id="KW-0067">ATP-binding</keyword>
<comment type="subcellular location">
    <subcellularLocation>
        <location evidence="1">Cell membrane</location>
        <topology evidence="1">Multi-pass membrane protein</topology>
    </subcellularLocation>
</comment>
<dbReference type="CDD" id="cd03254">
    <property type="entry name" value="ABCC_Glucan_exporter_like"/>
    <property type="match status" value="1"/>
</dbReference>
<dbReference type="GO" id="GO:0005524">
    <property type="term" value="F:ATP binding"/>
    <property type="evidence" value="ECO:0007669"/>
    <property type="project" value="UniProtKB-KW"/>
</dbReference>
<dbReference type="InterPro" id="IPR036640">
    <property type="entry name" value="ABC1_TM_sf"/>
</dbReference>
<keyword evidence="4" id="KW-0547">Nucleotide-binding</keyword>
<dbReference type="InterPro" id="IPR011527">
    <property type="entry name" value="ABC1_TM_dom"/>
</dbReference>
<gene>
    <name evidence="14" type="ORF">PIG85_01990</name>
</gene>
<evidence type="ECO:0000256" key="10">
    <source>
        <dbReference type="ARBA" id="ARBA00071747"/>
    </source>
</evidence>
<comment type="similarity">
    <text evidence="9">Belongs to the ABC transporter superfamily. Lipid exporter (TC 3.A.1.106) family.</text>
</comment>
<evidence type="ECO:0000256" key="4">
    <source>
        <dbReference type="ARBA" id="ARBA00022741"/>
    </source>
</evidence>
<feature type="transmembrane region" description="Helical" evidence="11">
    <location>
        <begin position="33"/>
        <end position="52"/>
    </location>
</feature>
<reference evidence="14" key="1">
    <citation type="submission" date="2023-01" db="EMBL/GenBank/DDBJ databases">
        <title>Comparative Genomic Analysis of the Clinically-Derived Winkia Strain NY0527 Provides Evidence into the Taxonomic Reassignment of Winkia neuii and Characterizes Their Virulence Traits.</title>
        <authorList>
            <person name="Cai X."/>
            <person name="Peng Y."/>
            <person name="Li M."/>
            <person name="Qiu Y."/>
            <person name="Wang Y."/>
            <person name="Xu L."/>
            <person name="Hou Q."/>
        </authorList>
    </citation>
    <scope>NUCLEOTIDE SEQUENCE</scope>
    <source>
        <strain evidence="14">NY0527</strain>
    </source>
</reference>
<dbReference type="SUPFAM" id="SSF90123">
    <property type="entry name" value="ABC transporter transmembrane region"/>
    <property type="match status" value="1"/>
</dbReference>
<dbReference type="Proteomes" id="UP001211044">
    <property type="component" value="Chromosome"/>
</dbReference>
<dbReference type="PANTHER" id="PTHR43394">
    <property type="entry name" value="ATP-DEPENDENT PERMEASE MDL1, MITOCHONDRIAL"/>
    <property type="match status" value="1"/>
</dbReference>
<evidence type="ECO:0000256" key="6">
    <source>
        <dbReference type="ARBA" id="ARBA00022989"/>
    </source>
</evidence>
<dbReference type="Pfam" id="PF00005">
    <property type="entry name" value="ABC_tran"/>
    <property type="match status" value="1"/>
</dbReference>
<dbReference type="RefSeq" id="WP_004806530.1">
    <property type="nucleotide sequence ID" value="NZ_CP116394.1"/>
</dbReference>
<evidence type="ECO:0000313" key="15">
    <source>
        <dbReference type="Proteomes" id="UP001211044"/>
    </source>
</evidence>
<evidence type="ECO:0000259" key="13">
    <source>
        <dbReference type="PROSITE" id="PS50929"/>
    </source>
</evidence>
<feature type="transmembrane region" description="Helical" evidence="11">
    <location>
        <begin position="112"/>
        <end position="133"/>
    </location>
</feature>
<keyword evidence="7 11" id="KW-0472">Membrane</keyword>
<feature type="domain" description="ABC transmembrane type-1" evidence="13">
    <location>
        <begin position="36"/>
        <end position="359"/>
    </location>
</feature>
<dbReference type="InterPro" id="IPR017871">
    <property type="entry name" value="ABC_transporter-like_CS"/>
</dbReference>
<evidence type="ECO:0000256" key="2">
    <source>
        <dbReference type="ARBA" id="ARBA00022448"/>
    </source>
</evidence>
<evidence type="ECO:0000256" key="5">
    <source>
        <dbReference type="ARBA" id="ARBA00022840"/>
    </source>
</evidence>
<accession>A0AB38XQ26</accession>
<feature type="domain" description="ABC transporter" evidence="12">
    <location>
        <begin position="394"/>
        <end position="628"/>
    </location>
</feature>
<dbReference type="PROSITE" id="PS50929">
    <property type="entry name" value="ABC_TM1F"/>
    <property type="match status" value="1"/>
</dbReference>
<evidence type="ECO:0000256" key="9">
    <source>
        <dbReference type="ARBA" id="ARBA00061644"/>
    </source>
</evidence>
<dbReference type="KEGG" id="wne:PIG85_01990"/>
<dbReference type="PROSITE" id="PS50893">
    <property type="entry name" value="ABC_TRANSPORTER_2"/>
    <property type="match status" value="1"/>
</dbReference>
<dbReference type="PANTHER" id="PTHR43394:SF1">
    <property type="entry name" value="ATP-BINDING CASSETTE SUB-FAMILY B MEMBER 10, MITOCHONDRIAL"/>
    <property type="match status" value="1"/>
</dbReference>
<protein>
    <recommendedName>
        <fullName evidence="10">Fatty acid ABC transporter ATP-binding/permease protein</fullName>
    </recommendedName>
</protein>
<dbReference type="PROSITE" id="PS00211">
    <property type="entry name" value="ABC_TRANSPORTER_1"/>
    <property type="match status" value="1"/>
</dbReference>
<dbReference type="Gene3D" id="1.20.1560.10">
    <property type="entry name" value="ABC transporter type 1, transmembrane domain"/>
    <property type="match status" value="1"/>
</dbReference>
<sequence length="635" mass="69589">MSPRPNNRKPGQKAKNPIRTIARLFATLRAEKLRVIAAILLTFICIVASVVAPRLLGRATDTIFAGMIGKNMQPGQSKADVIRQLAESGKGQMAKMLQSVDVVPGVGINYSLLGKLLLTVVLLYLVSAVLNWLSGLCTRTAVQNVSYDLRQRVQAKINRLPLSALNGAARGDILSRVTNDVDNVSQSLQQVVNQLFHSIFLLLGTLTMMFMLSWQLTIVALLIVPAGLVIIFIIMKRAQPYFQRQWKATGNVQSTVEEAFSGHEIVLTFNLRDQFRRKFADHNKELFDSAFGANWRSGLSQPVTTMINNLAFVAVCVVGALMVLEGRMSVGGVQAFIQYSRQLQTPLGQLSQMLSTVQSAGASAERIFEFLDSPEQSHEKAASRPQIGMCGAHIEFRNVSFSYEEGVPVIKNLSLDVAPGQTVAIVGQTGAGKTTLVNLLMRFYEIDSGQILIDGVDIRQMTRAQVRERCAMVLQDTWLFKGSIRDNIAFGNAAATDEQIVEAARATQVDRIIRQLPEGYDTEVSDEGGSLSQGEKQLVTIARAFLRHSDVLILDEATSSVDTRTEVLVQQAMDRLQEGNTSFVIAHRLSTIRDASTIIVMEDGDVVEQGTHTELLAAAGAYARLYQSQFEGASA</sequence>
<name>A0AB38XQ26_9ACTO</name>
<dbReference type="InterPro" id="IPR003593">
    <property type="entry name" value="AAA+_ATPase"/>
</dbReference>
<evidence type="ECO:0000313" key="14">
    <source>
        <dbReference type="EMBL" id="WCE46440.1"/>
    </source>
</evidence>
<organism evidence="14 15">
    <name type="scientific">Winkia neuii subsp. anitrata</name>
    <dbReference type="NCBI Taxonomy" id="29318"/>
    <lineage>
        <taxon>Bacteria</taxon>
        <taxon>Bacillati</taxon>
        <taxon>Actinomycetota</taxon>
        <taxon>Actinomycetes</taxon>
        <taxon>Actinomycetales</taxon>
        <taxon>Actinomycetaceae</taxon>
        <taxon>Winkia</taxon>
    </lineage>
</organism>
<dbReference type="SMART" id="SM00382">
    <property type="entry name" value="AAA"/>
    <property type="match status" value="1"/>
</dbReference>
<evidence type="ECO:0000259" key="12">
    <source>
        <dbReference type="PROSITE" id="PS50893"/>
    </source>
</evidence>
<feature type="transmembrane region" description="Helical" evidence="11">
    <location>
        <begin position="195"/>
        <end position="212"/>
    </location>
</feature>
<dbReference type="FunFam" id="3.40.50.300:FF:000287">
    <property type="entry name" value="Multidrug ABC transporter ATP-binding protein"/>
    <property type="match status" value="1"/>
</dbReference>
<dbReference type="Gene3D" id="3.40.50.300">
    <property type="entry name" value="P-loop containing nucleotide triphosphate hydrolases"/>
    <property type="match status" value="1"/>
</dbReference>
<dbReference type="Pfam" id="PF00664">
    <property type="entry name" value="ABC_membrane"/>
    <property type="match status" value="1"/>
</dbReference>
<evidence type="ECO:0000256" key="7">
    <source>
        <dbReference type="ARBA" id="ARBA00023136"/>
    </source>
</evidence>
<keyword evidence="3 11" id="KW-0812">Transmembrane</keyword>
<keyword evidence="2" id="KW-0813">Transport</keyword>
<dbReference type="GO" id="GO:0015421">
    <property type="term" value="F:ABC-type oligopeptide transporter activity"/>
    <property type="evidence" value="ECO:0007669"/>
    <property type="project" value="TreeGrafter"/>
</dbReference>
<keyword evidence="6 11" id="KW-1133">Transmembrane helix</keyword>
<feature type="transmembrane region" description="Helical" evidence="11">
    <location>
        <begin position="218"/>
        <end position="235"/>
    </location>
</feature>
<evidence type="ECO:0000256" key="11">
    <source>
        <dbReference type="SAM" id="Phobius"/>
    </source>
</evidence>
<feature type="transmembrane region" description="Helical" evidence="11">
    <location>
        <begin position="306"/>
        <end position="324"/>
    </location>
</feature>
<dbReference type="SUPFAM" id="SSF52540">
    <property type="entry name" value="P-loop containing nucleoside triphosphate hydrolases"/>
    <property type="match status" value="1"/>
</dbReference>
<evidence type="ECO:0000256" key="8">
    <source>
        <dbReference type="ARBA" id="ARBA00055053"/>
    </source>
</evidence>
<dbReference type="InterPro" id="IPR039421">
    <property type="entry name" value="Type_1_exporter"/>
</dbReference>